<dbReference type="Pfam" id="PF13774">
    <property type="entry name" value="Longin"/>
    <property type="match status" value="1"/>
</dbReference>
<evidence type="ECO:0000256" key="3">
    <source>
        <dbReference type="ARBA" id="ARBA00023136"/>
    </source>
</evidence>
<keyword evidence="2" id="KW-0488">Methylation</keyword>
<keyword evidence="4" id="KW-0564">Palmitate</keyword>
<dbReference type="Gene3D" id="3.30.450.50">
    <property type="entry name" value="Longin domain"/>
    <property type="match status" value="1"/>
</dbReference>
<dbReference type="InterPro" id="IPR010908">
    <property type="entry name" value="Longin_dom"/>
</dbReference>
<proteinExistence type="inferred from homology"/>
<dbReference type="PROSITE" id="PS00417">
    <property type="entry name" value="SYNAPTOBREVIN"/>
    <property type="match status" value="1"/>
</dbReference>
<protein>
    <submittedName>
        <fullName evidence="11">Synaptobrevin</fullName>
    </submittedName>
</protein>
<evidence type="ECO:0000313" key="11">
    <source>
        <dbReference type="EMBL" id="KAJ6245225.1"/>
    </source>
</evidence>
<dbReference type="Proteomes" id="UP001150062">
    <property type="component" value="Unassembled WGS sequence"/>
</dbReference>
<dbReference type="Gene3D" id="1.20.5.110">
    <property type="match status" value="1"/>
</dbReference>
<dbReference type="InterPro" id="IPR042855">
    <property type="entry name" value="V_SNARE_CC"/>
</dbReference>
<evidence type="ECO:0000256" key="4">
    <source>
        <dbReference type="ARBA" id="ARBA00023139"/>
    </source>
</evidence>
<comment type="subcellular location">
    <subcellularLocation>
        <location evidence="7">Endomembrane system</location>
        <topology evidence="7">Lipid-anchor</topology>
        <orientation evidence="7">Cytoplasmic side</orientation>
    </subcellularLocation>
</comment>
<accession>A0ABQ8YKU3</accession>
<keyword evidence="5" id="KW-0449">Lipoprotein</keyword>
<dbReference type="PROSITE" id="PS50859">
    <property type="entry name" value="LONGIN"/>
    <property type="match status" value="1"/>
</dbReference>
<dbReference type="EMBL" id="JAOAOG010000147">
    <property type="protein sequence ID" value="KAJ6245225.1"/>
    <property type="molecule type" value="Genomic_DNA"/>
</dbReference>
<comment type="similarity">
    <text evidence="1">Belongs to the synaptobrevin family.</text>
</comment>
<evidence type="ECO:0000256" key="6">
    <source>
        <dbReference type="ARBA" id="ARBA00023289"/>
    </source>
</evidence>
<name>A0ABQ8YKU3_9EUKA</name>
<dbReference type="InterPro" id="IPR001388">
    <property type="entry name" value="Synaptobrevin-like"/>
</dbReference>
<sequence>MKILSLCLYQWRGNNITEPKLLASAYELSSFGFFKRKTVQEWCVFISDTLVKRTNESQRQSVKENDYLCHVHNRFDNLACVAVCDSEYTPRVAFALLNKVMDDFSELYGNKLGKLEEYPFEQIGQLLTKFQDPNQVDKLSKIQRTLDETTIVLQDTIEKVLERGEKLENLVDRSEVLSMQSKQFYKTAKKHNSCCIIC</sequence>
<dbReference type="Pfam" id="PF00957">
    <property type="entry name" value="Synaptobrevin"/>
    <property type="match status" value="1"/>
</dbReference>
<reference evidence="11" key="1">
    <citation type="submission" date="2022-08" db="EMBL/GenBank/DDBJ databases">
        <title>Novel sulfate-reducing endosymbionts in the free-living metamonad Anaeramoeba.</title>
        <authorList>
            <person name="Jerlstrom-Hultqvist J."/>
            <person name="Cepicka I."/>
            <person name="Gallot-Lavallee L."/>
            <person name="Salas-Leiva D."/>
            <person name="Curtis B.A."/>
            <person name="Zahonova K."/>
            <person name="Pipaliya S."/>
            <person name="Dacks J."/>
            <person name="Roger A.J."/>
        </authorList>
    </citation>
    <scope>NUCLEOTIDE SEQUENCE</scope>
    <source>
        <strain evidence="11">Schooner1</strain>
    </source>
</reference>
<dbReference type="PANTHER" id="PTHR45806:SF1">
    <property type="entry name" value="SYNAPTOBREVIN HOMOLOG YKT6"/>
    <property type="match status" value="1"/>
</dbReference>
<evidence type="ECO:0000256" key="2">
    <source>
        <dbReference type="ARBA" id="ARBA00022481"/>
    </source>
</evidence>
<dbReference type="SUPFAM" id="SSF64356">
    <property type="entry name" value="SNARE-like"/>
    <property type="match status" value="1"/>
</dbReference>
<dbReference type="PROSITE" id="PS50892">
    <property type="entry name" value="V_SNARE"/>
    <property type="match status" value="1"/>
</dbReference>
<evidence type="ECO:0000256" key="7">
    <source>
        <dbReference type="ARBA" id="ARBA00046278"/>
    </source>
</evidence>
<evidence type="ECO:0000256" key="5">
    <source>
        <dbReference type="ARBA" id="ARBA00023288"/>
    </source>
</evidence>
<evidence type="ECO:0000259" key="10">
    <source>
        <dbReference type="PROSITE" id="PS50892"/>
    </source>
</evidence>
<comment type="caution">
    <text evidence="11">The sequence shown here is derived from an EMBL/GenBank/DDBJ whole genome shotgun (WGS) entry which is preliminary data.</text>
</comment>
<evidence type="ECO:0000313" key="12">
    <source>
        <dbReference type="Proteomes" id="UP001150062"/>
    </source>
</evidence>
<evidence type="ECO:0000256" key="1">
    <source>
        <dbReference type="ARBA" id="ARBA00008025"/>
    </source>
</evidence>
<dbReference type="InterPro" id="IPR011012">
    <property type="entry name" value="Longin-like_dom_sf"/>
</dbReference>
<dbReference type="PANTHER" id="PTHR45806">
    <property type="entry name" value="SYNAPTOBREVIN HOMOLOG YKT6"/>
    <property type="match status" value="1"/>
</dbReference>
<dbReference type="PRINTS" id="PR00219">
    <property type="entry name" value="SYNAPTOBREVN"/>
</dbReference>
<keyword evidence="3" id="KW-0472">Membrane</keyword>
<evidence type="ECO:0000259" key="9">
    <source>
        <dbReference type="PROSITE" id="PS50859"/>
    </source>
</evidence>
<evidence type="ECO:0000256" key="8">
    <source>
        <dbReference type="PROSITE-ProRule" id="PRU00290"/>
    </source>
</evidence>
<keyword evidence="12" id="KW-1185">Reference proteome</keyword>
<feature type="domain" description="Longin" evidence="9">
    <location>
        <begin position="9"/>
        <end position="110"/>
    </location>
</feature>
<dbReference type="SMART" id="SM01270">
    <property type="entry name" value="Longin"/>
    <property type="match status" value="1"/>
</dbReference>
<gene>
    <name evidence="11" type="ORF">M0813_20535</name>
</gene>
<dbReference type="SUPFAM" id="SSF58038">
    <property type="entry name" value="SNARE fusion complex"/>
    <property type="match status" value="1"/>
</dbReference>
<organism evidence="11 12">
    <name type="scientific">Anaeramoeba flamelloides</name>
    <dbReference type="NCBI Taxonomy" id="1746091"/>
    <lineage>
        <taxon>Eukaryota</taxon>
        <taxon>Metamonada</taxon>
        <taxon>Anaeramoebidae</taxon>
        <taxon>Anaeramoeba</taxon>
    </lineage>
</organism>
<keyword evidence="8" id="KW-0175">Coiled coil</keyword>
<dbReference type="CDD" id="cd14824">
    <property type="entry name" value="Longin"/>
    <property type="match status" value="1"/>
</dbReference>
<keyword evidence="6" id="KW-0636">Prenylation</keyword>
<feature type="domain" description="V-SNARE coiled-coil homology" evidence="10">
    <location>
        <begin position="138"/>
        <end position="198"/>
    </location>
</feature>